<evidence type="ECO:0000256" key="3">
    <source>
        <dbReference type="ARBA" id="ARBA00022989"/>
    </source>
</evidence>
<keyword evidence="3 5" id="KW-1133">Transmembrane helix</keyword>
<evidence type="ECO:0000256" key="4">
    <source>
        <dbReference type="ARBA" id="ARBA00023136"/>
    </source>
</evidence>
<dbReference type="PANTHER" id="PTHR11814">
    <property type="entry name" value="SULFATE TRANSPORTER"/>
    <property type="match status" value="1"/>
</dbReference>
<feature type="transmembrane region" description="Helical" evidence="5">
    <location>
        <begin position="18"/>
        <end position="38"/>
    </location>
</feature>
<dbReference type="InterPro" id="IPR001902">
    <property type="entry name" value="SLC26A/SulP_fam"/>
</dbReference>
<name>A0A6J6W177_9ZZZZ</name>
<evidence type="ECO:0000256" key="1">
    <source>
        <dbReference type="ARBA" id="ARBA00004141"/>
    </source>
</evidence>
<evidence type="ECO:0000259" key="6">
    <source>
        <dbReference type="Pfam" id="PF00916"/>
    </source>
</evidence>
<feature type="transmembrane region" description="Helical" evidence="5">
    <location>
        <begin position="82"/>
        <end position="107"/>
    </location>
</feature>
<sequence length="117" mass="12342">MPATGAIARTSVNVRSHAVSRLASVFHAIVLLFIALIAAPLVSQIPTAVIAGLLLGTSYRILNPVSIMESLRTTRAEAATLVVTAISTVAIDLIWGMAIGIVLHMILARYSKKPQAI</sequence>
<gene>
    <name evidence="7" type="ORF">UFOPK2918_00726</name>
</gene>
<protein>
    <submittedName>
        <fullName evidence="7">Unannotated protein</fullName>
    </submittedName>
</protein>
<dbReference type="InterPro" id="IPR011547">
    <property type="entry name" value="SLC26A/SulP_dom"/>
</dbReference>
<accession>A0A6J6W177</accession>
<feature type="domain" description="SLC26A/SulP transporter" evidence="6">
    <location>
        <begin position="2"/>
        <end position="84"/>
    </location>
</feature>
<organism evidence="7">
    <name type="scientific">freshwater metagenome</name>
    <dbReference type="NCBI Taxonomy" id="449393"/>
    <lineage>
        <taxon>unclassified sequences</taxon>
        <taxon>metagenomes</taxon>
        <taxon>ecological metagenomes</taxon>
    </lineage>
</organism>
<dbReference type="GO" id="GO:0016020">
    <property type="term" value="C:membrane"/>
    <property type="evidence" value="ECO:0007669"/>
    <property type="project" value="UniProtKB-SubCell"/>
</dbReference>
<comment type="subcellular location">
    <subcellularLocation>
        <location evidence="1">Membrane</location>
        <topology evidence="1">Multi-pass membrane protein</topology>
    </subcellularLocation>
</comment>
<evidence type="ECO:0000256" key="5">
    <source>
        <dbReference type="SAM" id="Phobius"/>
    </source>
</evidence>
<dbReference type="GO" id="GO:0055085">
    <property type="term" value="P:transmembrane transport"/>
    <property type="evidence" value="ECO:0007669"/>
    <property type="project" value="InterPro"/>
</dbReference>
<evidence type="ECO:0000313" key="7">
    <source>
        <dbReference type="EMBL" id="CAB4778160.1"/>
    </source>
</evidence>
<reference evidence="7" key="1">
    <citation type="submission" date="2020-05" db="EMBL/GenBank/DDBJ databases">
        <authorList>
            <person name="Chiriac C."/>
            <person name="Salcher M."/>
            <person name="Ghai R."/>
            <person name="Kavagutti S V."/>
        </authorList>
    </citation>
    <scope>NUCLEOTIDE SEQUENCE</scope>
</reference>
<keyword evidence="4 5" id="KW-0472">Membrane</keyword>
<evidence type="ECO:0000256" key="2">
    <source>
        <dbReference type="ARBA" id="ARBA00022692"/>
    </source>
</evidence>
<keyword evidence="2 5" id="KW-0812">Transmembrane</keyword>
<dbReference type="EMBL" id="CAEZZT010000043">
    <property type="protein sequence ID" value="CAB4778160.1"/>
    <property type="molecule type" value="Genomic_DNA"/>
</dbReference>
<dbReference type="AlphaFoldDB" id="A0A6J6W177"/>
<dbReference type="Pfam" id="PF00916">
    <property type="entry name" value="Sulfate_transp"/>
    <property type="match status" value="1"/>
</dbReference>
<proteinExistence type="predicted"/>